<accession>A0A6A4TJ57</accession>
<comment type="caution">
    <text evidence="2">The sequence shown here is derived from an EMBL/GenBank/DDBJ whole genome shotgun (WGS) entry which is preliminary data.</text>
</comment>
<evidence type="ECO:0000256" key="1">
    <source>
        <dbReference type="SAM" id="MobiDB-lite"/>
    </source>
</evidence>
<reference evidence="2 3" key="1">
    <citation type="submission" date="2019-06" db="EMBL/GenBank/DDBJ databases">
        <title>Draft genomes of female and male turbot (Scophthalmus maximus).</title>
        <authorList>
            <person name="Xu H."/>
            <person name="Xu X.-W."/>
            <person name="Shao C."/>
            <person name="Chen S."/>
        </authorList>
    </citation>
    <scope>NUCLEOTIDE SEQUENCE [LARGE SCALE GENOMIC DNA]</scope>
    <source>
        <strain evidence="2">Ysfricsl-2016a</strain>
        <tissue evidence="2">Blood</tissue>
    </source>
</reference>
<protein>
    <submittedName>
        <fullName evidence="2">Uncharacterized protein</fullName>
    </submittedName>
</protein>
<dbReference type="Proteomes" id="UP000438429">
    <property type="component" value="Unassembled WGS sequence"/>
</dbReference>
<gene>
    <name evidence="2" type="ORF">F2P81_002572</name>
</gene>
<organism evidence="2 3">
    <name type="scientific">Scophthalmus maximus</name>
    <name type="common">Turbot</name>
    <name type="synonym">Psetta maxima</name>
    <dbReference type="NCBI Taxonomy" id="52904"/>
    <lineage>
        <taxon>Eukaryota</taxon>
        <taxon>Metazoa</taxon>
        <taxon>Chordata</taxon>
        <taxon>Craniata</taxon>
        <taxon>Vertebrata</taxon>
        <taxon>Euteleostomi</taxon>
        <taxon>Actinopterygii</taxon>
        <taxon>Neopterygii</taxon>
        <taxon>Teleostei</taxon>
        <taxon>Neoteleostei</taxon>
        <taxon>Acanthomorphata</taxon>
        <taxon>Carangaria</taxon>
        <taxon>Pleuronectiformes</taxon>
        <taxon>Pleuronectoidei</taxon>
        <taxon>Scophthalmidae</taxon>
        <taxon>Scophthalmus</taxon>
    </lineage>
</organism>
<dbReference type="EMBL" id="VEVO01000002">
    <property type="protein sequence ID" value="KAF0046043.1"/>
    <property type="molecule type" value="Genomic_DNA"/>
</dbReference>
<feature type="compositionally biased region" description="Basic residues" evidence="1">
    <location>
        <begin position="56"/>
        <end position="65"/>
    </location>
</feature>
<evidence type="ECO:0000313" key="2">
    <source>
        <dbReference type="EMBL" id="KAF0046043.1"/>
    </source>
</evidence>
<proteinExistence type="predicted"/>
<name>A0A6A4TJ57_SCOMX</name>
<dbReference type="AlphaFoldDB" id="A0A6A4TJ57"/>
<feature type="region of interest" description="Disordered" evidence="1">
    <location>
        <begin position="46"/>
        <end position="65"/>
    </location>
</feature>
<sequence length="132" mass="15162">MARLRRACLQLLDDLHDKRAVAQVDAGVIRMRRRLVDRRAVPSFLQQGASDSGHKERWKKNHSHHQGADSLIESFVLGCGDSWSEFTEYLEKPEEIYLQISAAGLAQEEDLVLQRRYLIGFVVFKMKTAGFF</sequence>
<evidence type="ECO:0000313" key="3">
    <source>
        <dbReference type="Proteomes" id="UP000438429"/>
    </source>
</evidence>